<feature type="transmembrane region" description="Helical" evidence="3">
    <location>
        <begin position="466"/>
        <end position="487"/>
    </location>
</feature>
<reference evidence="6" key="1">
    <citation type="submission" date="2021-01" db="EMBL/GenBank/DDBJ databases">
        <authorList>
            <person name="Corre E."/>
            <person name="Pelletier E."/>
            <person name="Niang G."/>
            <person name="Scheremetjew M."/>
            <person name="Finn R."/>
            <person name="Kale V."/>
            <person name="Holt S."/>
            <person name="Cochrane G."/>
            <person name="Meng A."/>
            <person name="Brown T."/>
            <person name="Cohen L."/>
        </authorList>
    </citation>
    <scope>NUCLEOTIDE SEQUENCE</scope>
    <source>
        <strain evidence="6">UTEX LB 985</strain>
    </source>
</reference>
<keyword evidence="3" id="KW-0812">Transmembrane</keyword>
<sequence>MGGIADYSGSLVLQMPISEATIVALQIHPSAPNGTVRAVSLFGSSSGRTPAFEMPLADLFGGANGAPTALSDLRNRFAAQDDSQWAAYVIGVIGVLAHEPETRGALAASGGLSILISSSVPEGKGVSSSAAVEVGTMMATLGALGVEFSPPERVALLCQRAENFVVGAPCGVMDQMASALGSEAMLLPLLCQPATLRDPVPIPPHLRFWGIDSGVRHSVGGSDYGTVRAATFMARTLLRKVLRDRNAAAAASPASALPAVPEPAASVEHLVTISPSLLAELAPFLPHAIKGSDFLKQHGSHGDAATTIEPNVTYNLASCAAHPVHEHFRVGCFEALLRAPPSDGQLVALGEMMYQSHASYSGIGLGSGATDLLVQLVRALGPASGLYGAKITGGGSGGTVCVLGAATAQAEASFQKLLAAYKARSGHSPYVVSGSSNGAVAFGHVEVNLQAGSVQLFNRKSKGRKLAAPSTAAVALLVLGVAVAALMRHHHV</sequence>
<dbReference type="SUPFAM" id="SSF55060">
    <property type="entry name" value="GHMP Kinase, C-terminal domain"/>
    <property type="match status" value="1"/>
</dbReference>
<dbReference type="InterPro" id="IPR036554">
    <property type="entry name" value="GHMP_kinase_C_sf"/>
</dbReference>
<keyword evidence="3" id="KW-0472">Membrane</keyword>
<dbReference type="InterPro" id="IPR020568">
    <property type="entry name" value="Ribosomal_Su5_D2-typ_SF"/>
</dbReference>
<evidence type="ECO:0000259" key="5">
    <source>
        <dbReference type="Pfam" id="PF08544"/>
    </source>
</evidence>
<evidence type="ECO:0000256" key="2">
    <source>
        <dbReference type="ARBA" id="ARBA00022840"/>
    </source>
</evidence>
<gene>
    <name evidence="6" type="ORF">CBRE1094_LOCUS43041</name>
</gene>
<dbReference type="PRINTS" id="PR00959">
    <property type="entry name" value="MEVGALKINASE"/>
</dbReference>
<dbReference type="InterPro" id="IPR013750">
    <property type="entry name" value="GHMP_kinase_C_dom"/>
</dbReference>
<keyword evidence="2" id="KW-0067">ATP-binding</keyword>
<accession>A0A7S2JE82</accession>
<dbReference type="AlphaFoldDB" id="A0A7S2JE82"/>
<dbReference type="SUPFAM" id="SSF54211">
    <property type="entry name" value="Ribosomal protein S5 domain 2-like"/>
    <property type="match status" value="1"/>
</dbReference>
<feature type="domain" description="GHMP kinase C-terminal" evidence="5">
    <location>
        <begin position="335"/>
        <end position="420"/>
    </location>
</feature>
<dbReference type="GO" id="GO:0006012">
    <property type="term" value="P:galactose metabolic process"/>
    <property type="evidence" value="ECO:0007669"/>
    <property type="project" value="TreeGrafter"/>
</dbReference>
<dbReference type="InterPro" id="IPR014721">
    <property type="entry name" value="Ribsml_uS5_D2-typ_fold_subgr"/>
</dbReference>
<name>A0A7S2JE82_9EUKA</name>
<organism evidence="6">
    <name type="scientific">Haptolina brevifila</name>
    <dbReference type="NCBI Taxonomy" id="156173"/>
    <lineage>
        <taxon>Eukaryota</taxon>
        <taxon>Haptista</taxon>
        <taxon>Haptophyta</taxon>
        <taxon>Prymnesiophyceae</taxon>
        <taxon>Prymnesiales</taxon>
        <taxon>Prymnesiaceae</taxon>
        <taxon>Haptolina</taxon>
    </lineage>
</organism>
<evidence type="ECO:0000313" key="6">
    <source>
        <dbReference type="EMBL" id="CAD9545398.1"/>
    </source>
</evidence>
<protein>
    <recommendedName>
        <fullName evidence="7">GHMP kinase N-terminal domain-containing protein</fullName>
    </recommendedName>
</protein>
<dbReference type="Pfam" id="PF08544">
    <property type="entry name" value="GHMP_kinases_C"/>
    <property type="match status" value="1"/>
</dbReference>
<dbReference type="InterPro" id="IPR006206">
    <property type="entry name" value="Mevalonate/galactokinase"/>
</dbReference>
<dbReference type="GO" id="GO:0005829">
    <property type="term" value="C:cytosol"/>
    <property type="evidence" value="ECO:0007669"/>
    <property type="project" value="TreeGrafter"/>
</dbReference>
<dbReference type="GO" id="GO:0004335">
    <property type="term" value="F:galactokinase activity"/>
    <property type="evidence" value="ECO:0007669"/>
    <property type="project" value="TreeGrafter"/>
</dbReference>
<dbReference type="GO" id="GO:0005524">
    <property type="term" value="F:ATP binding"/>
    <property type="evidence" value="ECO:0007669"/>
    <property type="project" value="UniProtKB-KW"/>
</dbReference>
<evidence type="ECO:0000256" key="1">
    <source>
        <dbReference type="ARBA" id="ARBA00022741"/>
    </source>
</evidence>
<dbReference type="EMBL" id="HBGU01078899">
    <property type="protein sequence ID" value="CAD9545398.1"/>
    <property type="molecule type" value="Transcribed_RNA"/>
</dbReference>
<dbReference type="PANTHER" id="PTHR10457">
    <property type="entry name" value="MEVALONATE KINASE/GALACTOKINASE"/>
    <property type="match status" value="1"/>
</dbReference>
<dbReference type="PANTHER" id="PTHR10457:SF35">
    <property type="entry name" value="L-ARABINOKINASE"/>
    <property type="match status" value="1"/>
</dbReference>
<feature type="domain" description="GHMP kinase N-terminal" evidence="4">
    <location>
        <begin position="90"/>
        <end position="181"/>
    </location>
</feature>
<keyword evidence="3" id="KW-1133">Transmembrane helix</keyword>
<evidence type="ECO:0008006" key="7">
    <source>
        <dbReference type="Google" id="ProtNLM"/>
    </source>
</evidence>
<dbReference type="InterPro" id="IPR006204">
    <property type="entry name" value="GHMP_kinase_N_dom"/>
</dbReference>
<dbReference type="PIRSF" id="PIRSF000530">
    <property type="entry name" value="Galactokinase"/>
    <property type="match status" value="1"/>
</dbReference>
<dbReference type="Gene3D" id="3.30.230.10">
    <property type="match status" value="1"/>
</dbReference>
<dbReference type="Gene3D" id="3.30.70.890">
    <property type="entry name" value="GHMP kinase, C-terminal domain"/>
    <property type="match status" value="1"/>
</dbReference>
<dbReference type="Pfam" id="PF00288">
    <property type="entry name" value="GHMP_kinases_N"/>
    <property type="match status" value="1"/>
</dbReference>
<evidence type="ECO:0000256" key="3">
    <source>
        <dbReference type="SAM" id="Phobius"/>
    </source>
</evidence>
<keyword evidence="1" id="KW-0547">Nucleotide-binding</keyword>
<proteinExistence type="predicted"/>
<evidence type="ECO:0000259" key="4">
    <source>
        <dbReference type="Pfam" id="PF00288"/>
    </source>
</evidence>